<dbReference type="GO" id="GO:0005829">
    <property type="term" value="C:cytosol"/>
    <property type="evidence" value="ECO:0007669"/>
    <property type="project" value="TreeGrafter"/>
</dbReference>
<dbReference type="SUPFAM" id="SSF56672">
    <property type="entry name" value="DNA/RNA polymerases"/>
    <property type="match status" value="1"/>
</dbReference>
<name>A0A9X1T2Q9_9HYPH</name>
<evidence type="ECO:0000256" key="5">
    <source>
        <dbReference type="ARBA" id="ARBA00022763"/>
    </source>
</evidence>
<keyword evidence="8" id="KW-0742">SOS response</keyword>
<dbReference type="InterPro" id="IPR050116">
    <property type="entry name" value="DNA_polymerase-Y"/>
</dbReference>
<dbReference type="Gene3D" id="3.30.70.270">
    <property type="match status" value="1"/>
</dbReference>
<dbReference type="InterPro" id="IPR001126">
    <property type="entry name" value="UmuC"/>
</dbReference>
<evidence type="ECO:0000259" key="11">
    <source>
        <dbReference type="PROSITE" id="PS50173"/>
    </source>
</evidence>
<sequence length="420" mass="46425">MPAPIALVDCNNFYASCERVFQPKLRGRPVVVLSNNDGCVIARSNEAKALGIDMGAPWHLNRDKFEREGVIVRSSNYTLYGDMSGRVMRTLGGFVPDIEIYSIDEAFLSLEGLEDRMYRQMREARAAVLQWTGIPVSVGIAPTKTLAKVANRIAKKTPESGGVLALMTEVEQTAALAGLKLTDLWGLASRMEARLHAIGITSPLQLRDADPKWIRTQFSVVMERMVLELQGISCLALGLEAADRQTTMASRSFGRPVVTLTDMQEAVATYISRAAEKMRREGLVTPALQVFVTTNRFREQDRQYTGQHTVHLPVATSDTTRLIKAALHGLQRIWQPGFSYKKAGVVCLDLHRAETVQGTLFHAPDSPERMQLMAGLDALNKRYGRGTVGFAAGGLKQTWALRSEQKSAAYTTQWAELLEA</sequence>
<comment type="function">
    <text evidence="9">Poorly processive, error-prone DNA polymerase involved in untargeted mutagenesis. Copies undamaged DNA at stalled replication forks, which arise in vivo from mismatched or misaligned primer ends. These misaligned primers can be extended by PolIV. Exhibits no 3'-5' exonuclease (proofreading) activity. May be involved in translesional synthesis, in conjunction with the beta clamp from PolIII.</text>
</comment>
<dbReference type="GO" id="GO:0006281">
    <property type="term" value="P:DNA repair"/>
    <property type="evidence" value="ECO:0007669"/>
    <property type="project" value="UniProtKB-KW"/>
</dbReference>
<evidence type="ECO:0000313" key="13">
    <source>
        <dbReference type="Proteomes" id="UP001139089"/>
    </source>
</evidence>
<feature type="domain" description="UmuC" evidence="11">
    <location>
        <begin position="5"/>
        <end position="188"/>
    </location>
</feature>
<dbReference type="Proteomes" id="UP001139089">
    <property type="component" value="Unassembled WGS sequence"/>
</dbReference>
<comment type="subunit">
    <text evidence="3">Monomer.</text>
</comment>
<dbReference type="InterPro" id="IPR025188">
    <property type="entry name" value="DUF4113"/>
</dbReference>
<dbReference type="GO" id="GO:0042276">
    <property type="term" value="P:error-prone translesion synthesis"/>
    <property type="evidence" value="ECO:0007669"/>
    <property type="project" value="TreeGrafter"/>
</dbReference>
<dbReference type="RefSeq" id="WP_231816856.1">
    <property type="nucleotide sequence ID" value="NZ_JAJOZR010000022.1"/>
</dbReference>
<evidence type="ECO:0000256" key="6">
    <source>
        <dbReference type="ARBA" id="ARBA00023199"/>
    </source>
</evidence>
<reference evidence="12" key="1">
    <citation type="submission" date="2021-12" db="EMBL/GenBank/DDBJ databases">
        <authorList>
            <person name="Li Y."/>
        </authorList>
    </citation>
    <scope>NUCLEOTIDE SEQUENCE</scope>
    <source>
        <strain evidence="12">DKSPLA3</strain>
    </source>
</reference>
<organism evidence="12 13">
    <name type="scientific">Rhizobium quercicola</name>
    <dbReference type="NCBI Taxonomy" id="2901226"/>
    <lineage>
        <taxon>Bacteria</taxon>
        <taxon>Pseudomonadati</taxon>
        <taxon>Pseudomonadota</taxon>
        <taxon>Alphaproteobacteria</taxon>
        <taxon>Hyphomicrobiales</taxon>
        <taxon>Rhizobiaceae</taxon>
        <taxon>Rhizobium/Agrobacterium group</taxon>
        <taxon>Rhizobium</taxon>
    </lineage>
</organism>
<evidence type="ECO:0000256" key="4">
    <source>
        <dbReference type="ARBA" id="ARBA00012417"/>
    </source>
</evidence>
<dbReference type="PROSITE" id="PS50173">
    <property type="entry name" value="UMUC"/>
    <property type="match status" value="1"/>
</dbReference>
<dbReference type="GO" id="GO:0003887">
    <property type="term" value="F:DNA-directed DNA polymerase activity"/>
    <property type="evidence" value="ECO:0007669"/>
    <property type="project" value="TreeGrafter"/>
</dbReference>
<dbReference type="InterPro" id="IPR043502">
    <property type="entry name" value="DNA/RNA_pol_sf"/>
</dbReference>
<keyword evidence="6" id="KW-0741">SOS mutagenesis</keyword>
<dbReference type="GO" id="GO:0003684">
    <property type="term" value="F:damaged DNA binding"/>
    <property type="evidence" value="ECO:0007669"/>
    <property type="project" value="InterPro"/>
</dbReference>
<evidence type="ECO:0000256" key="2">
    <source>
        <dbReference type="ARBA" id="ARBA00010945"/>
    </source>
</evidence>
<keyword evidence="7" id="KW-0234">DNA repair</keyword>
<dbReference type="InterPro" id="IPR017961">
    <property type="entry name" value="DNA_pol_Y-fam_little_finger"/>
</dbReference>
<evidence type="ECO:0000313" key="12">
    <source>
        <dbReference type="EMBL" id="MCD7111837.1"/>
    </source>
</evidence>
<dbReference type="EMBL" id="JAJOZR010000022">
    <property type="protein sequence ID" value="MCD7111837.1"/>
    <property type="molecule type" value="Genomic_DNA"/>
</dbReference>
<comment type="cofactor">
    <cofactor evidence="1">
        <name>Mg(2+)</name>
        <dbReference type="ChEBI" id="CHEBI:18420"/>
    </cofactor>
</comment>
<keyword evidence="13" id="KW-1185">Reference proteome</keyword>
<dbReference type="EC" id="2.7.7.7" evidence="4"/>
<protein>
    <recommendedName>
        <fullName evidence="4">DNA-directed DNA polymerase</fullName>
        <ecNumber evidence="4">2.7.7.7</ecNumber>
    </recommendedName>
</protein>
<proteinExistence type="inferred from homology"/>
<keyword evidence="5" id="KW-0227">DNA damage</keyword>
<gene>
    <name evidence="12" type="ORF">LRX75_22680</name>
</gene>
<dbReference type="Pfam" id="PF00817">
    <property type="entry name" value="IMS"/>
    <property type="match status" value="1"/>
</dbReference>
<dbReference type="Pfam" id="PF13438">
    <property type="entry name" value="DUF4113"/>
    <property type="match status" value="1"/>
</dbReference>
<accession>A0A9X1T2Q9</accession>
<dbReference type="CDD" id="cd01700">
    <property type="entry name" value="PolY_Pol_V_umuC"/>
    <property type="match status" value="1"/>
</dbReference>
<dbReference type="AlphaFoldDB" id="A0A9X1T2Q9"/>
<evidence type="ECO:0000256" key="7">
    <source>
        <dbReference type="ARBA" id="ARBA00023204"/>
    </source>
</evidence>
<dbReference type="Pfam" id="PF11799">
    <property type="entry name" value="IMS_C"/>
    <property type="match status" value="1"/>
</dbReference>
<dbReference type="PANTHER" id="PTHR11076">
    <property type="entry name" value="DNA REPAIR POLYMERASE UMUC / TRANSFERASE FAMILY MEMBER"/>
    <property type="match status" value="1"/>
</dbReference>
<dbReference type="GO" id="GO:0009432">
    <property type="term" value="P:SOS response"/>
    <property type="evidence" value="ECO:0007669"/>
    <property type="project" value="UniProtKB-KW"/>
</dbReference>
<evidence type="ECO:0000256" key="9">
    <source>
        <dbReference type="ARBA" id="ARBA00025589"/>
    </source>
</evidence>
<dbReference type="InterPro" id="IPR043128">
    <property type="entry name" value="Rev_trsase/Diguanyl_cyclase"/>
</dbReference>
<evidence type="ECO:0000256" key="3">
    <source>
        <dbReference type="ARBA" id="ARBA00011245"/>
    </source>
</evidence>
<evidence type="ECO:0000256" key="1">
    <source>
        <dbReference type="ARBA" id="ARBA00001946"/>
    </source>
</evidence>
<evidence type="ECO:0000256" key="10">
    <source>
        <dbReference type="ARBA" id="ARBA00049244"/>
    </source>
</evidence>
<comment type="similarity">
    <text evidence="2">Belongs to the DNA polymerase type-Y family.</text>
</comment>
<evidence type="ECO:0000256" key="8">
    <source>
        <dbReference type="ARBA" id="ARBA00023236"/>
    </source>
</evidence>
<comment type="catalytic activity">
    <reaction evidence="10">
        <text>DNA(n) + a 2'-deoxyribonucleoside 5'-triphosphate = DNA(n+1) + diphosphate</text>
        <dbReference type="Rhea" id="RHEA:22508"/>
        <dbReference type="Rhea" id="RHEA-COMP:17339"/>
        <dbReference type="Rhea" id="RHEA-COMP:17340"/>
        <dbReference type="ChEBI" id="CHEBI:33019"/>
        <dbReference type="ChEBI" id="CHEBI:61560"/>
        <dbReference type="ChEBI" id="CHEBI:173112"/>
        <dbReference type="EC" id="2.7.7.7"/>
    </reaction>
</comment>
<comment type="caution">
    <text evidence="12">The sequence shown here is derived from an EMBL/GenBank/DDBJ whole genome shotgun (WGS) entry which is preliminary data.</text>
</comment>
<dbReference type="PANTHER" id="PTHR11076:SF34">
    <property type="entry name" value="PROTEIN UMUC"/>
    <property type="match status" value="1"/>
</dbReference>
<dbReference type="Gene3D" id="3.40.1170.60">
    <property type="match status" value="1"/>
</dbReference>